<evidence type="ECO:0000256" key="1">
    <source>
        <dbReference type="SAM" id="Phobius"/>
    </source>
</evidence>
<keyword evidence="3" id="KW-1185">Reference proteome</keyword>
<dbReference type="PROSITE" id="PS51257">
    <property type="entry name" value="PROKAR_LIPOPROTEIN"/>
    <property type="match status" value="1"/>
</dbReference>
<sequence length="95" mass="11270">MTDDRVITLFLIVALACFLHPNSFILPSTNYLTIFQDVNNLSSYDWSKFIYDWSMNYIKKFVKTNSLGGCLYLWAISISHFYFFILFSFSLLNFY</sequence>
<dbReference type="PANTHER" id="PTHR34835:SF60">
    <property type="entry name" value="OS10G0490300 PROTEIN"/>
    <property type="match status" value="1"/>
</dbReference>
<feature type="transmembrane region" description="Helical" evidence="1">
    <location>
        <begin position="71"/>
        <end position="94"/>
    </location>
</feature>
<reference evidence="2" key="2">
    <citation type="submission" date="2018-05" db="EMBL/GenBank/DDBJ databases">
        <title>OpunRS2 (Oryza punctata Reference Sequence Version 2).</title>
        <authorList>
            <person name="Zhang J."/>
            <person name="Kudrna D."/>
            <person name="Lee S."/>
            <person name="Talag J."/>
            <person name="Welchert J."/>
            <person name="Wing R.A."/>
        </authorList>
    </citation>
    <scope>NUCLEOTIDE SEQUENCE [LARGE SCALE GENOMIC DNA]</scope>
</reference>
<dbReference type="HOGENOM" id="CLU_2376488_0_0_1"/>
<dbReference type="Gramene" id="OPUNC02G09880.1">
    <property type="protein sequence ID" value="OPUNC02G09880.1"/>
    <property type="gene ID" value="OPUNC02G09880"/>
</dbReference>
<keyword evidence="1" id="KW-0812">Transmembrane</keyword>
<dbReference type="EnsemblPlants" id="OPUNC02G09880.1">
    <property type="protein sequence ID" value="OPUNC02G09880.1"/>
    <property type="gene ID" value="OPUNC02G09880"/>
</dbReference>
<organism evidence="2">
    <name type="scientific">Oryza punctata</name>
    <name type="common">Red rice</name>
    <dbReference type="NCBI Taxonomy" id="4537"/>
    <lineage>
        <taxon>Eukaryota</taxon>
        <taxon>Viridiplantae</taxon>
        <taxon>Streptophyta</taxon>
        <taxon>Embryophyta</taxon>
        <taxon>Tracheophyta</taxon>
        <taxon>Spermatophyta</taxon>
        <taxon>Magnoliopsida</taxon>
        <taxon>Liliopsida</taxon>
        <taxon>Poales</taxon>
        <taxon>Poaceae</taxon>
        <taxon>BOP clade</taxon>
        <taxon>Oryzoideae</taxon>
        <taxon>Oryzeae</taxon>
        <taxon>Oryzinae</taxon>
        <taxon>Oryza</taxon>
    </lineage>
</organism>
<keyword evidence="1" id="KW-1133">Transmembrane helix</keyword>
<reference evidence="2" key="1">
    <citation type="submission" date="2015-04" db="UniProtKB">
        <authorList>
            <consortium name="EnsemblPlants"/>
        </authorList>
    </citation>
    <scope>IDENTIFICATION</scope>
</reference>
<evidence type="ECO:0000313" key="2">
    <source>
        <dbReference type="EnsemblPlants" id="OPUNC02G09880.1"/>
    </source>
</evidence>
<dbReference type="Proteomes" id="UP000026962">
    <property type="component" value="Chromosome 2"/>
</dbReference>
<evidence type="ECO:0000313" key="3">
    <source>
        <dbReference type="Proteomes" id="UP000026962"/>
    </source>
</evidence>
<proteinExistence type="predicted"/>
<dbReference type="AlphaFoldDB" id="A0A0E0JY41"/>
<name>A0A0E0JY41_ORYPU</name>
<protein>
    <submittedName>
        <fullName evidence="2">Uncharacterized protein</fullName>
    </submittedName>
</protein>
<accession>A0A0E0JY41</accession>
<dbReference type="OMA" id="WAISISH"/>
<dbReference type="STRING" id="4537.A0A0E0JY41"/>
<dbReference type="PANTHER" id="PTHR34835">
    <property type="entry name" value="OS07G0283600 PROTEIN-RELATED"/>
    <property type="match status" value="1"/>
</dbReference>
<keyword evidence="1" id="KW-0472">Membrane</keyword>